<keyword evidence="13" id="KW-1185">Reference proteome</keyword>
<feature type="transmembrane region" description="Helical" evidence="10">
    <location>
        <begin position="648"/>
        <end position="665"/>
    </location>
</feature>
<dbReference type="GO" id="GO:0005524">
    <property type="term" value="F:ATP binding"/>
    <property type="evidence" value="ECO:0007669"/>
    <property type="project" value="UniProtKB-KW"/>
</dbReference>
<evidence type="ECO:0000259" key="11">
    <source>
        <dbReference type="PROSITE" id="PS50893"/>
    </source>
</evidence>
<reference evidence="12 13" key="1">
    <citation type="submission" date="2012-01" db="EMBL/GenBank/DDBJ databases">
        <title>The Genome Sequence of Scardovia wiggsiae F0424.</title>
        <authorList>
            <consortium name="The Broad Institute Genome Sequencing Platform"/>
            <person name="Earl A."/>
            <person name="Ward D."/>
            <person name="Feldgarden M."/>
            <person name="Gevers D."/>
            <person name="Izard J."/>
            <person name="Ganesan A."/>
            <person name="Baranova O.V."/>
            <person name="Blanton J.M."/>
            <person name="Tanner A.C."/>
            <person name="Mathney J."/>
            <person name="Dewhirst F.E."/>
            <person name="Young S.K."/>
            <person name="Zeng Q."/>
            <person name="Gargeya S."/>
            <person name="Fitzgerald M."/>
            <person name="Haas B."/>
            <person name="Abouelleil A."/>
            <person name="Alvarado L."/>
            <person name="Arachchi H.M."/>
            <person name="Berlin A."/>
            <person name="Chapman S.B."/>
            <person name="Gearin G."/>
            <person name="Goldberg J."/>
            <person name="Griggs A."/>
            <person name="Gujja S."/>
            <person name="Hansen M."/>
            <person name="Heiman D."/>
            <person name="Howarth C."/>
            <person name="Larimer J."/>
            <person name="Lui A."/>
            <person name="MacDonald P.J.P."/>
            <person name="McCowen C."/>
            <person name="Montmayeur A."/>
            <person name="Murphy C."/>
            <person name="Neiman D."/>
            <person name="Pearson M."/>
            <person name="Priest M."/>
            <person name="Roberts A."/>
            <person name="Saif S."/>
            <person name="Shea T."/>
            <person name="Sisk P."/>
            <person name="Stolte C."/>
            <person name="Sykes S."/>
            <person name="Wortman J."/>
            <person name="Nusbaum C."/>
            <person name="Birren B."/>
        </authorList>
    </citation>
    <scope>NUCLEOTIDE SEQUENCE [LARGE SCALE GENOMIC DNA]</scope>
    <source>
        <strain evidence="12 13">F0424</strain>
    </source>
</reference>
<organism evidence="12 13">
    <name type="scientific">Scardovia wiggsiae F0424</name>
    <dbReference type="NCBI Taxonomy" id="857290"/>
    <lineage>
        <taxon>Bacteria</taxon>
        <taxon>Bacillati</taxon>
        <taxon>Actinomycetota</taxon>
        <taxon>Actinomycetes</taxon>
        <taxon>Bifidobacteriales</taxon>
        <taxon>Bifidobacteriaceae</taxon>
        <taxon>Scardovia</taxon>
    </lineage>
</organism>
<dbReference type="GO" id="GO:0042626">
    <property type="term" value="F:ATPase-coupled transmembrane transporter activity"/>
    <property type="evidence" value="ECO:0007669"/>
    <property type="project" value="TreeGrafter"/>
</dbReference>
<dbReference type="InterPro" id="IPR017871">
    <property type="entry name" value="ABC_transporter-like_CS"/>
</dbReference>
<feature type="compositionally biased region" description="Low complexity" evidence="9">
    <location>
        <begin position="296"/>
        <end position="309"/>
    </location>
</feature>
<feature type="transmembrane region" description="Helical" evidence="10">
    <location>
        <begin position="685"/>
        <end position="706"/>
    </location>
</feature>
<evidence type="ECO:0000256" key="3">
    <source>
        <dbReference type="ARBA" id="ARBA00022448"/>
    </source>
</evidence>
<dbReference type="Pfam" id="PF00005">
    <property type="entry name" value="ABC_tran"/>
    <property type="match status" value="2"/>
</dbReference>
<evidence type="ECO:0000313" key="12">
    <source>
        <dbReference type="EMBL" id="EJD65582.1"/>
    </source>
</evidence>
<dbReference type="GO" id="GO:0016887">
    <property type="term" value="F:ATP hydrolysis activity"/>
    <property type="evidence" value="ECO:0007669"/>
    <property type="project" value="InterPro"/>
</dbReference>
<name>J0LP41_9BIFI</name>
<evidence type="ECO:0000256" key="8">
    <source>
        <dbReference type="ARBA" id="ARBA00023136"/>
    </source>
</evidence>
<gene>
    <name evidence="12" type="ORF">HMPREF9156_00346</name>
</gene>
<dbReference type="eggNOG" id="COG1122">
    <property type="taxonomic scope" value="Bacteria"/>
</dbReference>
<keyword evidence="5" id="KW-0547">Nucleotide-binding</keyword>
<feature type="transmembrane region" description="Helical" evidence="10">
    <location>
        <begin position="813"/>
        <end position="834"/>
    </location>
</feature>
<evidence type="ECO:0000256" key="9">
    <source>
        <dbReference type="SAM" id="MobiDB-lite"/>
    </source>
</evidence>
<dbReference type="InterPro" id="IPR003339">
    <property type="entry name" value="ABC/ECF_trnsptr_transmembrane"/>
</dbReference>
<comment type="similarity">
    <text evidence="2">Belongs to the ABC transporter superfamily.</text>
</comment>
<dbReference type="InterPro" id="IPR027417">
    <property type="entry name" value="P-loop_NTPase"/>
</dbReference>
<dbReference type="CDD" id="cd16914">
    <property type="entry name" value="EcfT"/>
    <property type="match status" value="1"/>
</dbReference>
<dbReference type="eggNOG" id="COG0619">
    <property type="taxonomic scope" value="Bacteria"/>
</dbReference>
<dbReference type="STRING" id="857290.HMPREF9156_00346"/>
<dbReference type="PROSITE" id="PS00211">
    <property type="entry name" value="ABC_TRANSPORTER_1"/>
    <property type="match status" value="2"/>
</dbReference>
<keyword evidence="4 10" id="KW-0812">Transmembrane</keyword>
<dbReference type="Pfam" id="PF02361">
    <property type="entry name" value="CbiQ"/>
    <property type="match status" value="1"/>
</dbReference>
<keyword evidence="7 10" id="KW-1133">Transmembrane helix</keyword>
<keyword evidence="6" id="KW-0067">ATP-binding</keyword>
<evidence type="ECO:0000256" key="2">
    <source>
        <dbReference type="ARBA" id="ARBA00005417"/>
    </source>
</evidence>
<comment type="caution">
    <text evidence="12">The sequence shown here is derived from an EMBL/GenBank/DDBJ whole genome shotgun (WGS) entry which is preliminary data.</text>
</comment>
<dbReference type="PANTHER" id="PTHR43553">
    <property type="entry name" value="HEAVY METAL TRANSPORTER"/>
    <property type="match status" value="1"/>
</dbReference>
<dbReference type="AlphaFoldDB" id="J0LP41"/>
<evidence type="ECO:0000256" key="5">
    <source>
        <dbReference type="ARBA" id="ARBA00022741"/>
    </source>
</evidence>
<dbReference type="PROSITE" id="PS50893">
    <property type="entry name" value="ABC_TRANSPORTER_2"/>
    <property type="match status" value="2"/>
</dbReference>
<keyword evidence="8 10" id="KW-0472">Membrane</keyword>
<dbReference type="Proteomes" id="UP000006415">
    <property type="component" value="Unassembled WGS sequence"/>
</dbReference>
<evidence type="ECO:0000256" key="6">
    <source>
        <dbReference type="ARBA" id="ARBA00022840"/>
    </source>
</evidence>
<sequence>MAQPCSIVFSDWGYRPALRWQWAVRHLSLTIDAGERVLLMGASGIGKSTILQATAGFLGTSCRAGADDKGLQGRRAASLDALPDEDGGIGEGSILIDGKPPTESIGRCGLVLQDPEAQTVFERAADNVAFGPENMGVERSRITQRVRTAMEETGLGSVQWHRQAAHLSGGQAQRLALAGVLSMRPDALLLDEPASMIDPAGVRSLVHAIRTVLDAENPTMLLVEHKADEWLDIITRVVVLGSDGGSTAIAADGAPDDVFGGHLQELDDLGVWIPQRYRKKPYLNAKDTKDTGTHTAAGSAAMGSPAAPDASADRPALCADIALTAEDLAIGYNSIPIAEHISCAFRSSEITALTGDNGSGKSTLALTLAGLLEPVSGTVTAGRLVQGDLGSSDPAGWGSPDLAQRIQYVFQNPEHQFAAGTVLGEVLLSIGSEPQGSAAAKAHSLLERYGLDGLSAANPYTLSGGQKRRLTVAAALAAEPEVLILDEPTFGQDRKTWEYMVDMISGLRDQGKCIVVVTHDEEFIERIGARVIRLQPVGLGAGSPGADPPGMGCPDAGHAPHTACADTGIPQTIGVTPQRQRCEEEKRSSPSKIIASINPAVRLLGALVLCLLMVISLDIVSSSVACFLVFVSLTAAKYGIREIIRRTWIIFLGSAASAVSVLLYGQVSGQVYAHWGIITVSQGSVMLALATALRIIAIGVPAIALISGIDPTGLADAFSQQFHLPDRFVYGGLAGMRLFSVISDDWAALSLSRRSRGIGGKSRTADFISQSFALLVLSIRRSTSLSTAMQARGFGGYRKRSHWRLSTVHKRDYVYIALCIAIPVLALITAWFAGTFTFMGHVNA</sequence>
<protein>
    <recommendedName>
        <fullName evidence="11">ABC transporter domain-containing protein</fullName>
    </recommendedName>
</protein>
<evidence type="ECO:0000256" key="10">
    <source>
        <dbReference type="SAM" id="Phobius"/>
    </source>
</evidence>
<dbReference type="InterPro" id="IPR003439">
    <property type="entry name" value="ABC_transporter-like_ATP-bd"/>
</dbReference>
<dbReference type="SMART" id="SM00382">
    <property type="entry name" value="AAA"/>
    <property type="match status" value="2"/>
</dbReference>
<dbReference type="EMBL" id="AGZS01000001">
    <property type="protein sequence ID" value="EJD65582.1"/>
    <property type="molecule type" value="Genomic_DNA"/>
</dbReference>
<evidence type="ECO:0000256" key="4">
    <source>
        <dbReference type="ARBA" id="ARBA00022692"/>
    </source>
</evidence>
<keyword evidence="3" id="KW-0813">Transport</keyword>
<proteinExistence type="inferred from homology"/>
<dbReference type="RefSeq" id="WP_007147414.1">
    <property type="nucleotide sequence ID" value="NZ_AKCI01000001.1"/>
</dbReference>
<feature type="domain" description="ABC transporter" evidence="11">
    <location>
        <begin position="323"/>
        <end position="561"/>
    </location>
</feature>
<feature type="region of interest" description="Disordered" evidence="9">
    <location>
        <begin position="284"/>
        <end position="309"/>
    </location>
</feature>
<dbReference type="GO" id="GO:0043190">
    <property type="term" value="C:ATP-binding cassette (ABC) transporter complex"/>
    <property type="evidence" value="ECO:0007669"/>
    <property type="project" value="TreeGrafter"/>
</dbReference>
<comment type="subcellular location">
    <subcellularLocation>
        <location evidence="1">Membrane</location>
        <topology evidence="1">Multi-pass membrane protein</topology>
    </subcellularLocation>
</comment>
<evidence type="ECO:0000256" key="7">
    <source>
        <dbReference type="ARBA" id="ARBA00022989"/>
    </source>
</evidence>
<feature type="domain" description="ABC transporter" evidence="11">
    <location>
        <begin position="7"/>
        <end position="267"/>
    </location>
</feature>
<dbReference type="SUPFAM" id="SSF52540">
    <property type="entry name" value="P-loop containing nucleoside triphosphate hydrolases"/>
    <property type="match status" value="2"/>
</dbReference>
<dbReference type="OrthoDB" id="501320at2"/>
<evidence type="ECO:0000256" key="1">
    <source>
        <dbReference type="ARBA" id="ARBA00004141"/>
    </source>
</evidence>
<accession>J0LP41</accession>
<dbReference type="InterPro" id="IPR003593">
    <property type="entry name" value="AAA+_ATPase"/>
</dbReference>
<dbReference type="HOGENOM" id="CLU_000604_38_0_11"/>
<evidence type="ECO:0000313" key="13">
    <source>
        <dbReference type="Proteomes" id="UP000006415"/>
    </source>
</evidence>
<feature type="transmembrane region" description="Helical" evidence="10">
    <location>
        <begin position="603"/>
        <end position="636"/>
    </location>
</feature>
<dbReference type="InterPro" id="IPR050095">
    <property type="entry name" value="ECF_ABC_transporter_ATP-bd"/>
</dbReference>
<dbReference type="CDD" id="cd03225">
    <property type="entry name" value="ABC_cobalt_CbiO_domain1"/>
    <property type="match status" value="2"/>
</dbReference>
<dbReference type="PANTHER" id="PTHR43553:SF19">
    <property type="entry name" value="HMP_THIAMINE IMPORT ATP-BINDING PROTEIN YKOD-RELATED"/>
    <property type="match status" value="1"/>
</dbReference>
<dbReference type="InterPro" id="IPR015856">
    <property type="entry name" value="ABC_transpr_CbiO/EcfA_su"/>
</dbReference>
<dbReference type="Gene3D" id="3.40.50.300">
    <property type="entry name" value="P-loop containing nucleotide triphosphate hydrolases"/>
    <property type="match status" value="2"/>
</dbReference>